<dbReference type="InterPro" id="IPR017900">
    <property type="entry name" value="4Fe4S_Fe_S_CS"/>
</dbReference>
<dbReference type="Proteomes" id="UP000008467">
    <property type="component" value="Chromosome"/>
</dbReference>
<dbReference type="PROSITE" id="PS00198">
    <property type="entry name" value="4FE4S_FER_1"/>
    <property type="match status" value="1"/>
</dbReference>
<evidence type="ECO:0000313" key="5">
    <source>
        <dbReference type="EMBL" id="ADZ85572.1"/>
    </source>
</evidence>
<dbReference type="GO" id="GO:0051536">
    <property type="term" value="F:iron-sulfur cluster binding"/>
    <property type="evidence" value="ECO:0007669"/>
    <property type="project" value="UniProtKB-KW"/>
</dbReference>
<dbReference type="KEGG" id="cle:Clole_3893"/>
<evidence type="ECO:0000259" key="4">
    <source>
        <dbReference type="PROSITE" id="PS51379"/>
    </source>
</evidence>
<dbReference type="SUPFAM" id="SSF46548">
    <property type="entry name" value="alpha-helical ferredoxin"/>
    <property type="match status" value="1"/>
</dbReference>
<keyword evidence="6" id="KW-1185">Reference proteome</keyword>
<evidence type="ECO:0000256" key="1">
    <source>
        <dbReference type="ARBA" id="ARBA00022723"/>
    </source>
</evidence>
<name>F2JJH7_CELLD</name>
<dbReference type="AlphaFoldDB" id="F2JJH7"/>
<dbReference type="Pfam" id="PF13484">
    <property type="entry name" value="Fer4_16"/>
    <property type="match status" value="1"/>
</dbReference>
<dbReference type="eggNOG" id="COG1600">
    <property type="taxonomic scope" value="Bacteria"/>
</dbReference>
<reference evidence="5 6" key="1">
    <citation type="journal article" date="2011" name="J. Bacteriol.">
        <title>Complete genome sequence of the cellulose-degrading bacterium Cellulosilyticum lentocellum.</title>
        <authorList>
            <consortium name="US DOE Joint Genome Institute"/>
            <person name="Miller D.A."/>
            <person name="Suen G."/>
            <person name="Bruce D."/>
            <person name="Copeland A."/>
            <person name="Cheng J.F."/>
            <person name="Detter C."/>
            <person name="Goodwin L.A."/>
            <person name="Han C.S."/>
            <person name="Hauser L.J."/>
            <person name="Land M.L."/>
            <person name="Lapidus A."/>
            <person name="Lucas S."/>
            <person name="Meincke L."/>
            <person name="Pitluck S."/>
            <person name="Tapia R."/>
            <person name="Teshima H."/>
            <person name="Woyke T."/>
            <person name="Fox B.G."/>
            <person name="Angert E.R."/>
            <person name="Currie C.R."/>
        </authorList>
    </citation>
    <scope>NUCLEOTIDE SEQUENCE [LARGE SCALE GENOMIC DNA]</scope>
    <source>
        <strain evidence="6">ATCC 49066 / DSM 5427 / NCIMB 11756 / RHM5</strain>
    </source>
</reference>
<keyword evidence="3" id="KW-0411">Iron-sulfur</keyword>
<dbReference type="PROSITE" id="PS51379">
    <property type="entry name" value="4FE4S_FER_2"/>
    <property type="match status" value="1"/>
</dbReference>
<keyword evidence="2" id="KW-0408">Iron</keyword>
<sequence>MKEIDSEFKTFLCKEGASLVGFADMSCIPESKLPIGVAIAVKLPADIVLGIHDGPTKAYYEAYFALNEKLNQIVSRGATFLKGHGYEALAQTTTAVHTNEEHRTVLPHKTVATRAGLGWIGKSALLVTEVFGPAVRLSSILTNAPLRCDEPITVSRCGSCNECTIACPSQAISGKIWKVGMDRDEFFNSYACREKARQIAKEKVGKEITLCGKCFEVCPYASKYLNT</sequence>
<dbReference type="GO" id="GO:0046872">
    <property type="term" value="F:metal ion binding"/>
    <property type="evidence" value="ECO:0007669"/>
    <property type="project" value="UniProtKB-KW"/>
</dbReference>
<gene>
    <name evidence="5" type="ordered locus">Clole_3893</name>
</gene>
<evidence type="ECO:0000256" key="2">
    <source>
        <dbReference type="ARBA" id="ARBA00023004"/>
    </source>
</evidence>
<dbReference type="HOGENOM" id="CLU_081793_1_0_9"/>
<accession>F2JJH7</accession>
<dbReference type="STRING" id="642492.Clole_3893"/>
<dbReference type="RefSeq" id="WP_013658846.1">
    <property type="nucleotide sequence ID" value="NC_015275.1"/>
</dbReference>
<proteinExistence type="predicted"/>
<protein>
    <submittedName>
        <fullName evidence="5">Uncharacterized Fe-S protein</fullName>
    </submittedName>
</protein>
<dbReference type="InterPro" id="IPR017896">
    <property type="entry name" value="4Fe4S_Fe-S-bd"/>
</dbReference>
<dbReference type="EMBL" id="CP002582">
    <property type="protein sequence ID" value="ADZ85572.1"/>
    <property type="molecule type" value="Genomic_DNA"/>
</dbReference>
<keyword evidence="1" id="KW-0479">Metal-binding</keyword>
<dbReference type="PANTHER" id="PTHR42827:SF1">
    <property type="entry name" value="IRON-SULFUR CLUSTER-BINDING PROTEIN"/>
    <property type="match status" value="1"/>
</dbReference>
<evidence type="ECO:0000313" key="6">
    <source>
        <dbReference type="Proteomes" id="UP000008467"/>
    </source>
</evidence>
<organism evidence="5 6">
    <name type="scientific">Cellulosilyticum lentocellum (strain ATCC 49066 / DSM 5427 / NCIMB 11756 / RHM5)</name>
    <name type="common">Clostridium lentocellum</name>
    <dbReference type="NCBI Taxonomy" id="642492"/>
    <lineage>
        <taxon>Bacteria</taxon>
        <taxon>Bacillati</taxon>
        <taxon>Bacillota</taxon>
        <taxon>Clostridia</taxon>
        <taxon>Lachnospirales</taxon>
        <taxon>Cellulosilyticaceae</taxon>
        <taxon>Cellulosilyticum</taxon>
    </lineage>
</organism>
<feature type="domain" description="4Fe-4S ferredoxin-type" evidence="4">
    <location>
        <begin position="148"/>
        <end position="177"/>
    </location>
</feature>
<dbReference type="PANTHER" id="PTHR42827">
    <property type="entry name" value="IRON-SULFUR CLUSTER-BINDING PROTEIN-RELATED"/>
    <property type="match status" value="1"/>
</dbReference>
<evidence type="ECO:0000256" key="3">
    <source>
        <dbReference type="ARBA" id="ARBA00023014"/>
    </source>
</evidence>